<dbReference type="PANTHER" id="PTHR11895">
    <property type="entry name" value="TRANSAMIDASE"/>
    <property type="match status" value="1"/>
</dbReference>
<dbReference type="InterPro" id="IPR042099">
    <property type="entry name" value="ANL_N_sf"/>
</dbReference>
<dbReference type="InterPro" id="IPR000120">
    <property type="entry name" value="Amidase"/>
</dbReference>
<name>A0ABQ5P3A2_9ACTN</name>
<dbReference type="InterPro" id="IPR036928">
    <property type="entry name" value="AS_sf"/>
</dbReference>
<feature type="domain" description="Amidase" evidence="2">
    <location>
        <begin position="456"/>
        <end position="819"/>
    </location>
</feature>
<sequence>MIRTFATSGSTGAPVTWLRTDDQLTAEARLVRETVIGPVDRVVTFAPPAHLYGRLYGEVLPALCGIPVTHAWRDPLVPPDLPGGGRTLLVCLPSTWQLLERLPAVLDRAGEIVALHSAGPTTPAAHRVAARHTASGLRAVEILGSTETGAVGHRAVRGGGDARPPYLLLPDVRRAPWSEAVEGPLRVGGPRLARRRGEAAAPVLWEMPDLVRWTGERSFHHLGRGSRLIKVDGVRCDLDMIERRVRAAAPALDPVCVAVGDPLRGEHYDLYYAGAADRPGNAAAVTSPGEVRAVLSGVLDGLPAPRAVHRVPVVPRGPSGKVRTADLTGGPRHSTHRPIPYHRTKEENVPDPRDRTTATHTTGPARAADPPGDGSPTGYPLAEKVDDYARHAGWTADGPDPAPGPALALPLAERVAARRSGALPAKEWRAQERAWSDASDARHRACVERRPLGPRAAPVRIGVKDTIDVSGFSTRLGLRDHRHLPRTSASALAPLPPALAEVTAKTVTTELNIGVGTGCVNPYAPSIDPAGSSTGAAVAVAAGIVDLSLGTDVLGSVRWPAGQCGTVGLRMTHDTELLSGVFPLCPPMDALGWVARTAADLALLWPLLGLDRLGRQSPAATGPLRIGLVAEVLDPASGCTPVMRATLDRAMTALVAAGHGATETRLGELWRMRGPAWELCARQAWDGHAHWRKWVDAELSATTRASLEVGAGVGDDRYGWILERLDACRAGVGAVFDRDGADVWLLPLDPAAPPDVVQARARPSTIPSPGDEAYDLRIGYTPIASFAGLPAITLPVARDERGAPLAVQIVGRAGAERTLIRLAVELSDAVGDLGLRIPSPGHP</sequence>
<dbReference type="EMBL" id="BSBI01000009">
    <property type="protein sequence ID" value="GLF97029.1"/>
    <property type="molecule type" value="Genomic_DNA"/>
</dbReference>
<proteinExistence type="predicted"/>
<dbReference type="Gene3D" id="3.90.1300.10">
    <property type="entry name" value="Amidase signature (AS) domain"/>
    <property type="match status" value="1"/>
</dbReference>
<evidence type="ECO:0000256" key="1">
    <source>
        <dbReference type="SAM" id="MobiDB-lite"/>
    </source>
</evidence>
<dbReference type="SUPFAM" id="SSF56801">
    <property type="entry name" value="Acetyl-CoA synthetase-like"/>
    <property type="match status" value="1"/>
</dbReference>
<evidence type="ECO:0000313" key="4">
    <source>
        <dbReference type="Proteomes" id="UP001291653"/>
    </source>
</evidence>
<comment type="caution">
    <text evidence="3">The sequence shown here is derived from an EMBL/GenBank/DDBJ whole genome shotgun (WGS) entry which is preliminary data.</text>
</comment>
<feature type="compositionally biased region" description="Basic and acidic residues" evidence="1">
    <location>
        <begin position="343"/>
        <end position="357"/>
    </location>
</feature>
<dbReference type="RefSeq" id="WP_323449033.1">
    <property type="nucleotide sequence ID" value="NZ_BSBI01000009.1"/>
</dbReference>
<keyword evidence="4" id="KW-1185">Reference proteome</keyword>
<dbReference type="Gene3D" id="3.30.300.30">
    <property type="match status" value="1"/>
</dbReference>
<protein>
    <recommendedName>
        <fullName evidence="2">Amidase domain-containing protein</fullName>
    </recommendedName>
</protein>
<dbReference type="InterPro" id="IPR023631">
    <property type="entry name" value="Amidase_dom"/>
</dbReference>
<reference evidence="3 4" key="1">
    <citation type="submission" date="2022-10" db="EMBL/GenBank/DDBJ databases">
        <title>Draft genome sequence of Streptomyces sp. YSPA8.</title>
        <authorList>
            <person name="Moriuchi R."/>
            <person name="Dohra H."/>
            <person name="Yamamura H."/>
            <person name="Kodani S."/>
        </authorList>
    </citation>
    <scope>NUCLEOTIDE SEQUENCE [LARGE SCALE GENOMIC DNA]</scope>
    <source>
        <strain evidence="3 4">YSPA8</strain>
    </source>
</reference>
<feature type="compositionally biased region" description="Low complexity" evidence="1">
    <location>
        <begin position="311"/>
        <end position="322"/>
    </location>
</feature>
<dbReference type="InterPro" id="IPR045851">
    <property type="entry name" value="AMP-bd_C_sf"/>
</dbReference>
<dbReference type="PANTHER" id="PTHR11895:SF176">
    <property type="entry name" value="AMIDASE AMID-RELATED"/>
    <property type="match status" value="1"/>
</dbReference>
<organism evidence="3 4">
    <name type="scientific">Streptomyces yaizuensis</name>
    <dbReference type="NCBI Taxonomy" id="2989713"/>
    <lineage>
        <taxon>Bacteria</taxon>
        <taxon>Bacillati</taxon>
        <taxon>Actinomycetota</taxon>
        <taxon>Actinomycetes</taxon>
        <taxon>Kitasatosporales</taxon>
        <taxon>Streptomycetaceae</taxon>
        <taxon>Streptomyces</taxon>
    </lineage>
</organism>
<evidence type="ECO:0000313" key="3">
    <source>
        <dbReference type="EMBL" id="GLF97029.1"/>
    </source>
</evidence>
<dbReference type="SUPFAM" id="SSF75304">
    <property type="entry name" value="Amidase signature (AS) enzymes"/>
    <property type="match status" value="1"/>
</dbReference>
<feature type="region of interest" description="Disordered" evidence="1">
    <location>
        <begin position="311"/>
        <end position="381"/>
    </location>
</feature>
<accession>A0ABQ5P3A2</accession>
<dbReference type="Proteomes" id="UP001291653">
    <property type="component" value="Unassembled WGS sequence"/>
</dbReference>
<gene>
    <name evidence="3" type="ORF">SYYSPA8_22050</name>
</gene>
<feature type="compositionally biased region" description="Basic residues" evidence="1">
    <location>
        <begin position="333"/>
        <end position="342"/>
    </location>
</feature>
<dbReference type="Gene3D" id="3.40.50.12780">
    <property type="entry name" value="N-terminal domain of ligase-like"/>
    <property type="match status" value="1"/>
</dbReference>
<dbReference type="Pfam" id="PF01425">
    <property type="entry name" value="Amidase"/>
    <property type="match status" value="1"/>
</dbReference>
<evidence type="ECO:0000259" key="2">
    <source>
        <dbReference type="Pfam" id="PF01425"/>
    </source>
</evidence>